<feature type="transmembrane region" description="Helical" evidence="4">
    <location>
        <begin position="140"/>
        <end position="160"/>
    </location>
</feature>
<sequence>MDQPLPKTTSWALARLIAGQMCLHGAMAGSRMAAPLLALKLGYGALSVGSLLALFSLMQVFLAIPAGRYADQHGLKRPVGAALLAAVAGALLAALWPRFEVLCLSALCLGGATGAASIALQRHVGRAAHDATELKRVFSWLAIGPAVSNFFGPVTAGLLIDHAGVWLGGTAADIHGFQAAFLCMALLPLLTWFWIRDTQELPPVVHPAGVPKPQVWHLLREPSMRRLLLVNWLLSSCWDVHTFVVPVLGHERAFSASVIGAILGSFAIAAACVRVAMPLLAVHLREWVVVSGAMLVTALLFGLYPLMHTPLAMGLCSVLLGLVLGSVQPMIMSTLHQITPHALHGQALGLRLMSINMSSVLMPLLFGTAGTVVGVSAVFWTVGAAVALGSRAAWHLRPAAA</sequence>
<dbReference type="AlphaFoldDB" id="A0A3E1RHX7"/>
<reference evidence="6 7" key="1">
    <citation type="submission" date="2018-05" db="EMBL/GenBank/DDBJ databases">
        <title>Rhodoferax soyangensis sp.nov., isolated from an oligotrophic freshwater lake.</title>
        <authorList>
            <person name="Park M."/>
        </authorList>
    </citation>
    <scope>NUCLEOTIDE SEQUENCE [LARGE SCALE GENOMIC DNA]</scope>
    <source>
        <strain evidence="6 7">IMCC26218</strain>
    </source>
</reference>
<feature type="transmembrane region" description="Helical" evidence="4">
    <location>
        <begin position="287"/>
        <end position="304"/>
    </location>
</feature>
<dbReference type="InterPro" id="IPR052528">
    <property type="entry name" value="Sugar_transport-like"/>
</dbReference>
<keyword evidence="1 4" id="KW-0812">Transmembrane</keyword>
<keyword evidence="7" id="KW-1185">Reference proteome</keyword>
<keyword evidence="2 4" id="KW-1133">Transmembrane helix</keyword>
<dbReference type="InterPro" id="IPR020846">
    <property type="entry name" value="MFS_dom"/>
</dbReference>
<dbReference type="OrthoDB" id="4822895at2"/>
<evidence type="ECO:0000256" key="4">
    <source>
        <dbReference type="SAM" id="Phobius"/>
    </source>
</evidence>
<feature type="transmembrane region" description="Helical" evidence="4">
    <location>
        <begin position="78"/>
        <end position="96"/>
    </location>
</feature>
<feature type="transmembrane region" description="Helical" evidence="4">
    <location>
        <begin position="175"/>
        <end position="195"/>
    </location>
</feature>
<feature type="transmembrane region" description="Helical" evidence="4">
    <location>
        <begin position="12"/>
        <end position="29"/>
    </location>
</feature>
<feature type="transmembrane region" description="Helical" evidence="4">
    <location>
        <begin position="227"/>
        <end position="248"/>
    </location>
</feature>
<proteinExistence type="predicted"/>
<protein>
    <submittedName>
        <fullName evidence="6">MFS transporter</fullName>
    </submittedName>
</protein>
<keyword evidence="3 4" id="KW-0472">Membrane</keyword>
<dbReference type="SUPFAM" id="SSF103473">
    <property type="entry name" value="MFS general substrate transporter"/>
    <property type="match status" value="1"/>
</dbReference>
<feature type="transmembrane region" description="Helical" evidence="4">
    <location>
        <begin position="310"/>
        <end position="327"/>
    </location>
</feature>
<evidence type="ECO:0000313" key="7">
    <source>
        <dbReference type="Proteomes" id="UP000260665"/>
    </source>
</evidence>
<feature type="transmembrane region" description="Helical" evidence="4">
    <location>
        <begin position="254"/>
        <end position="275"/>
    </location>
</feature>
<name>A0A3E1RHX7_9BURK</name>
<comment type="caution">
    <text evidence="6">The sequence shown here is derived from an EMBL/GenBank/DDBJ whole genome shotgun (WGS) entry which is preliminary data.</text>
</comment>
<dbReference type="InterPro" id="IPR036259">
    <property type="entry name" value="MFS_trans_sf"/>
</dbReference>
<evidence type="ECO:0000256" key="2">
    <source>
        <dbReference type="ARBA" id="ARBA00022989"/>
    </source>
</evidence>
<dbReference type="PROSITE" id="PS50850">
    <property type="entry name" value="MFS"/>
    <property type="match status" value="1"/>
</dbReference>
<dbReference type="RefSeq" id="WP_117173823.1">
    <property type="nucleotide sequence ID" value="NZ_QFZK01000001.1"/>
</dbReference>
<dbReference type="GO" id="GO:0022857">
    <property type="term" value="F:transmembrane transporter activity"/>
    <property type="evidence" value="ECO:0007669"/>
    <property type="project" value="InterPro"/>
</dbReference>
<evidence type="ECO:0000259" key="5">
    <source>
        <dbReference type="PROSITE" id="PS50850"/>
    </source>
</evidence>
<feature type="transmembrane region" description="Helical" evidence="4">
    <location>
        <begin position="102"/>
        <end position="120"/>
    </location>
</feature>
<gene>
    <name evidence="6" type="ORF">DIC66_02935</name>
</gene>
<accession>A0A3E1RHX7</accession>
<dbReference type="Pfam" id="PF07690">
    <property type="entry name" value="MFS_1"/>
    <property type="match status" value="1"/>
</dbReference>
<dbReference type="InterPro" id="IPR011701">
    <property type="entry name" value="MFS"/>
</dbReference>
<dbReference type="Gene3D" id="1.20.1250.20">
    <property type="entry name" value="MFS general substrate transporter like domains"/>
    <property type="match status" value="1"/>
</dbReference>
<dbReference type="EMBL" id="QFZK01000001">
    <property type="protein sequence ID" value="RFO98843.1"/>
    <property type="molecule type" value="Genomic_DNA"/>
</dbReference>
<evidence type="ECO:0000313" key="6">
    <source>
        <dbReference type="EMBL" id="RFO98843.1"/>
    </source>
</evidence>
<evidence type="ECO:0000256" key="3">
    <source>
        <dbReference type="ARBA" id="ARBA00023136"/>
    </source>
</evidence>
<dbReference type="PANTHER" id="PTHR23526:SF4">
    <property type="entry name" value="INTEGRAL MEMBRANE TRANSPORT PROTEIN"/>
    <property type="match status" value="1"/>
</dbReference>
<dbReference type="PANTHER" id="PTHR23526">
    <property type="entry name" value="INTEGRAL MEMBRANE TRANSPORT PROTEIN-RELATED"/>
    <property type="match status" value="1"/>
</dbReference>
<feature type="transmembrane region" description="Helical" evidence="4">
    <location>
        <begin position="41"/>
        <end position="66"/>
    </location>
</feature>
<evidence type="ECO:0000256" key="1">
    <source>
        <dbReference type="ARBA" id="ARBA00022692"/>
    </source>
</evidence>
<dbReference type="Proteomes" id="UP000260665">
    <property type="component" value="Unassembled WGS sequence"/>
</dbReference>
<organism evidence="6 7">
    <name type="scientific">Rhodoferax lacus</name>
    <dbReference type="NCBI Taxonomy" id="2184758"/>
    <lineage>
        <taxon>Bacteria</taxon>
        <taxon>Pseudomonadati</taxon>
        <taxon>Pseudomonadota</taxon>
        <taxon>Betaproteobacteria</taxon>
        <taxon>Burkholderiales</taxon>
        <taxon>Comamonadaceae</taxon>
        <taxon>Rhodoferax</taxon>
    </lineage>
</organism>
<feature type="domain" description="Major facilitator superfamily (MFS) profile" evidence="5">
    <location>
        <begin position="1"/>
        <end position="401"/>
    </location>
</feature>